<evidence type="ECO:0000256" key="5">
    <source>
        <dbReference type="ARBA" id="ARBA00023136"/>
    </source>
</evidence>
<name>A0A0A2H4I9_9FLAO</name>
<organism evidence="7 8">
    <name type="scientific">Dokdonia donghaensis DSW-1</name>
    <dbReference type="NCBI Taxonomy" id="1300343"/>
    <lineage>
        <taxon>Bacteria</taxon>
        <taxon>Pseudomonadati</taxon>
        <taxon>Bacteroidota</taxon>
        <taxon>Flavobacteriia</taxon>
        <taxon>Flavobacteriales</taxon>
        <taxon>Flavobacteriaceae</taxon>
        <taxon>Dokdonia</taxon>
    </lineage>
</organism>
<dbReference type="OrthoDB" id="5177430at2"/>
<accession>A0A0A2H4I9</accession>
<dbReference type="AlphaFoldDB" id="A0A0A2H4I9"/>
<feature type="transmembrane region" description="Helical" evidence="6">
    <location>
        <begin position="51"/>
        <end position="73"/>
    </location>
</feature>
<dbReference type="PANTHER" id="PTHR23291:SF50">
    <property type="entry name" value="PROTEIN LIFEGUARD 4"/>
    <property type="match status" value="1"/>
</dbReference>
<feature type="transmembrane region" description="Helical" evidence="6">
    <location>
        <begin position="94"/>
        <end position="116"/>
    </location>
</feature>
<feature type="transmembrane region" description="Helical" evidence="6">
    <location>
        <begin position="177"/>
        <end position="195"/>
    </location>
</feature>
<protein>
    <submittedName>
        <fullName evidence="7">Permease</fullName>
    </submittedName>
</protein>
<dbReference type="PANTHER" id="PTHR23291">
    <property type="entry name" value="BAX INHIBITOR-RELATED"/>
    <property type="match status" value="1"/>
</dbReference>
<evidence type="ECO:0000256" key="1">
    <source>
        <dbReference type="ARBA" id="ARBA00004141"/>
    </source>
</evidence>
<gene>
    <name evidence="7" type="ORF">NV36_12440</name>
</gene>
<sequence>MESPQPQFLPVSALSDEQRVDFYRKTYTYVALAVLLFIVTEYLFFQSPVIVNFAMSLTGGWSWLLLLGAFMFITNYAEGLALNSRDKTKHYLALGIYVVAEAFIFIPLLLIAFSMIDGVEMLQKAAVMTIALFAGLSGVVIITKKDFSFLKSILTIGFFLALGLMVAGLLFGFDLGLWFSVGMVALAAGSILYTTSNMVHKYDEEQYVAAALGLFASLMLLFWYILRIFMSRD</sequence>
<comment type="similarity">
    <text evidence="2 6">Belongs to the BI1 family.</text>
</comment>
<reference evidence="7 8" key="1">
    <citation type="submission" date="2014-10" db="EMBL/GenBank/DDBJ databases">
        <title>Draft genome sequence of the proteorhodopsin-containing marine bacterium Dokdonia donghaensis.</title>
        <authorList>
            <person name="Gomez-Consarnau L."/>
            <person name="Gonzalez J.M."/>
            <person name="Riedel T."/>
            <person name="Jaenicke S."/>
            <person name="Wagner-Doebler I."/>
            <person name="Fuhrman J.A."/>
        </authorList>
    </citation>
    <scope>NUCLEOTIDE SEQUENCE [LARGE SCALE GENOMIC DNA]</scope>
    <source>
        <strain evidence="7 8">DSW-1</strain>
    </source>
</reference>
<dbReference type="KEGG" id="ddo:I597_1366"/>
<feature type="transmembrane region" description="Helical" evidence="6">
    <location>
        <begin position="27"/>
        <end position="45"/>
    </location>
</feature>
<dbReference type="Pfam" id="PF01027">
    <property type="entry name" value="Bax1-I"/>
    <property type="match status" value="1"/>
</dbReference>
<dbReference type="GO" id="GO:0005886">
    <property type="term" value="C:plasma membrane"/>
    <property type="evidence" value="ECO:0007669"/>
    <property type="project" value="TreeGrafter"/>
</dbReference>
<evidence type="ECO:0000256" key="4">
    <source>
        <dbReference type="ARBA" id="ARBA00022989"/>
    </source>
</evidence>
<evidence type="ECO:0000256" key="6">
    <source>
        <dbReference type="RuleBase" id="RU004379"/>
    </source>
</evidence>
<comment type="caution">
    <text evidence="7">The sequence shown here is derived from an EMBL/GenBank/DDBJ whole genome shotgun (WGS) entry which is preliminary data.</text>
</comment>
<evidence type="ECO:0000313" key="8">
    <source>
        <dbReference type="Proteomes" id="UP000030140"/>
    </source>
</evidence>
<keyword evidence="5 6" id="KW-0472">Membrane</keyword>
<evidence type="ECO:0000256" key="3">
    <source>
        <dbReference type="ARBA" id="ARBA00022692"/>
    </source>
</evidence>
<feature type="transmembrane region" description="Helical" evidence="6">
    <location>
        <begin position="207"/>
        <end position="226"/>
    </location>
</feature>
<dbReference type="InterPro" id="IPR006214">
    <property type="entry name" value="Bax_inhibitor_1-related"/>
</dbReference>
<dbReference type="EMBL" id="JSAQ01000001">
    <property type="protein sequence ID" value="KGO07565.1"/>
    <property type="molecule type" value="Genomic_DNA"/>
</dbReference>
<evidence type="ECO:0000256" key="2">
    <source>
        <dbReference type="ARBA" id="ARBA00010350"/>
    </source>
</evidence>
<comment type="subcellular location">
    <subcellularLocation>
        <location evidence="1">Membrane</location>
        <topology evidence="1">Multi-pass membrane protein</topology>
    </subcellularLocation>
</comment>
<feature type="transmembrane region" description="Helical" evidence="6">
    <location>
        <begin position="122"/>
        <end position="142"/>
    </location>
</feature>
<feature type="transmembrane region" description="Helical" evidence="6">
    <location>
        <begin position="149"/>
        <end position="171"/>
    </location>
</feature>
<dbReference type="PATRIC" id="fig|1300343.5.peg.1376"/>
<keyword evidence="4 6" id="KW-1133">Transmembrane helix</keyword>
<evidence type="ECO:0000313" key="7">
    <source>
        <dbReference type="EMBL" id="KGO07565.1"/>
    </source>
</evidence>
<keyword evidence="8" id="KW-1185">Reference proteome</keyword>
<proteinExistence type="inferred from homology"/>
<dbReference type="RefSeq" id="WP_035327720.1">
    <property type="nucleotide sequence ID" value="NZ_CP015125.1"/>
</dbReference>
<dbReference type="Proteomes" id="UP000030140">
    <property type="component" value="Unassembled WGS sequence"/>
</dbReference>
<keyword evidence="3 6" id="KW-0812">Transmembrane</keyword>